<proteinExistence type="predicted"/>
<gene>
    <name evidence="1" type="ORF">NEIMUCOT_04706</name>
</gene>
<dbReference type="EMBL" id="ACDX02000006">
    <property type="protein sequence ID" value="EFC88657.1"/>
    <property type="molecule type" value="Genomic_DNA"/>
</dbReference>
<name>D2ZVR3_NEIM2</name>
<dbReference type="AlphaFoldDB" id="D2ZVR3"/>
<accession>D2ZVR3</accession>
<dbReference type="STRING" id="546266.NEIMUCOT_04706"/>
<evidence type="ECO:0000313" key="2">
    <source>
        <dbReference type="Proteomes" id="UP000003344"/>
    </source>
</evidence>
<evidence type="ECO:0000313" key="1">
    <source>
        <dbReference type="EMBL" id="EFC88657.1"/>
    </source>
</evidence>
<organism evidence="1 2">
    <name type="scientific">Neisseria mucosa (strain ATCC 25996 / DSM 4631 / NCTC 10774 / M26)</name>
    <dbReference type="NCBI Taxonomy" id="546266"/>
    <lineage>
        <taxon>Bacteria</taxon>
        <taxon>Pseudomonadati</taxon>
        <taxon>Pseudomonadota</taxon>
        <taxon>Betaproteobacteria</taxon>
        <taxon>Neisseriales</taxon>
        <taxon>Neisseriaceae</taxon>
        <taxon>Neisseria</taxon>
    </lineage>
</organism>
<dbReference type="Proteomes" id="UP000003344">
    <property type="component" value="Unassembled WGS sequence"/>
</dbReference>
<comment type="caution">
    <text evidence="1">The sequence shown here is derived from an EMBL/GenBank/DDBJ whole genome shotgun (WGS) entry which is preliminary data.</text>
</comment>
<reference evidence="1 2" key="1">
    <citation type="submission" date="2009-10" db="EMBL/GenBank/DDBJ databases">
        <authorList>
            <person name="Weinstock G."/>
            <person name="Sodergren E."/>
            <person name="Clifton S."/>
            <person name="Fulton L."/>
            <person name="Fulton B."/>
            <person name="Courtney L."/>
            <person name="Fronick C."/>
            <person name="Harrison M."/>
            <person name="Strong C."/>
            <person name="Farmer C."/>
            <person name="Delahaunty K."/>
            <person name="Markovic C."/>
            <person name="Hall O."/>
            <person name="Minx P."/>
            <person name="Tomlinson C."/>
            <person name="Mitreva M."/>
            <person name="Nelson J."/>
            <person name="Hou S."/>
            <person name="Wollam A."/>
            <person name="Pepin K.H."/>
            <person name="Johnson M."/>
            <person name="Bhonagiri V."/>
            <person name="Nash W.E."/>
            <person name="Warren W."/>
            <person name="Chinwalla A."/>
            <person name="Mardis E.R."/>
            <person name="Wilson R.K."/>
        </authorList>
    </citation>
    <scope>NUCLEOTIDE SEQUENCE [LARGE SCALE GENOMIC DNA]</scope>
    <source>
        <strain evidence="2">ATCC 25996 / DSM 4631 / NCTC 10774 / M26</strain>
    </source>
</reference>
<protein>
    <submittedName>
        <fullName evidence="1">Uncharacterized protein</fullName>
    </submittedName>
</protein>
<sequence length="213" mass="24139">MFQHTAARRRLGLRFVRIVDVVFVSTHSRPKAAGPPRFETGCKGWFQHTAARRRLGEHDCARQTIQRRFNTQPPEGGWAHVLHIVPIGWVCFNTQPPEGGWARSIVARSSDFGFNTQPPEGGWILIKIFKKVIMCFNTQPPEGGWAWEKLDKHKLDMVSTHSRPKAAGPASAYSPNRHCGFQHTAARRRLGGYGFRLTTFYGFNTQPPEGGWF</sequence>